<sequence length="43" mass="4956">MWKRPSGSVPEFRLRWLALPLGSGMDELARRGVELSFHLCIRS</sequence>
<evidence type="ECO:0000313" key="1">
    <source>
        <dbReference type="EMBL" id="KRY08400.1"/>
    </source>
</evidence>
<accession>A0A0V0Z7E0</accession>
<protein>
    <submittedName>
        <fullName evidence="1">Uncharacterized protein</fullName>
    </submittedName>
</protein>
<organism evidence="1 2">
    <name type="scientific">Trichinella spiralis</name>
    <name type="common">Trichina worm</name>
    <dbReference type="NCBI Taxonomy" id="6334"/>
    <lineage>
        <taxon>Eukaryota</taxon>
        <taxon>Metazoa</taxon>
        <taxon>Ecdysozoa</taxon>
        <taxon>Nematoda</taxon>
        <taxon>Enoplea</taxon>
        <taxon>Dorylaimia</taxon>
        <taxon>Trichinellida</taxon>
        <taxon>Trichinellidae</taxon>
        <taxon>Trichinella</taxon>
    </lineage>
</organism>
<gene>
    <name evidence="1" type="ORF">T01_4145</name>
</gene>
<dbReference type="InParanoid" id="A0A0V0Z7E0"/>
<comment type="caution">
    <text evidence="1">The sequence shown here is derived from an EMBL/GenBank/DDBJ whole genome shotgun (WGS) entry which is preliminary data.</text>
</comment>
<dbReference type="EMBL" id="JYDH01002640">
    <property type="protein sequence ID" value="KRY08400.1"/>
    <property type="molecule type" value="Genomic_DNA"/>
</dbReference>
<dbReference type="Proteomes" id="UP000054776">
    <property type="component" value="Unassembled WGS sequence"/>
</dbReference>
<keyword evidence="2" id="KW-1185">Reference proteome</keyword>
<proteinExistence type="predicted"/>
<dbReference type="AlphaFoldDB" id="A0A0V0Z7E0"/>
<evidence type="ECO:0000313" key="2">
    <source>
        <dbReference type="Proteomes" id="UP000054776"/>
    </source>
</evidence>
<name>A0A0V0Z7E0_TRISP</name>
<reference evidence="1 2" key="1">
    <citation type="submission" date="2015-01" db="EMBL/GenBank/DDBJ databases">
        <title>Evolution of Trichinella species and genotypes.</title>
        <authorList>
            <person name="Korhonen P.K."/>
            <person name="Edoardo P."/>
            <person name="Giuseppe L.R."/>
            <person name="Gasser R.B."/>
        </authorList>
    </citation>
    <scope>NUCLEOTIDE SEQUENCE [LARGE SCALE GENOMIC DNA]</scope>
    <source>
        <strain evidence="1">ISS3</strain>
    </source>
</reference>